<comment type="caution">
    <text evidence="1">The sequence shown here is derived from an EMBL/GenBank/DDBJ whole genome shotgun (WGS) entry which is preliminary data.</text>
</comment>
<evidence type="ECO:0000313" key="2">
    <source>
        <dbReference type="Proteomes" id="UP000636811"/>
    </source>
</evidence>
<dbReference type="GO" id="GO:0005524">
    <property type="term" value="F:ATP binding"/>
    <property type="evidence" value="ECO:0007669"/>
    <property type="project" value="UniProtKB-KW"/>
</dbReference>
<proteinExistence type="predicted"/>
<keyword evidence="1" id="KW-0067">ATP-binding</keyword>
<evidence type="ECO:0000313" key="1">
    <source>
        <dbReference type="EMBL" id="MBF7978707.1"/>
    </source>
</evidence>
<reference evidence="1 2" key="1">
    <citation type="submission" date="2020-11" db="EMBL/GenBank/DDBJ databases">
        <title>Taxonomic investigation of Rahnella strains.</title>
        <authorList>
            <person name="Lee S.D."/>
        </authorList>
    </citation>
    <scope>NUCLEOTIDE SEQUENCE [LARGE SCALE GENOMIC DNA]</scope>
    <source>
        <strain evidence="1 2">SAP-17</strain>
    </source>
</reference>
<keyword evidence="2" id="KW-1185">Reference proteome</keyword>
<organism evidence="1 2">
    <name type="scientific">Rahnella laticis</name>
    <dbReference type="NCBI Taxonomy" id="2787622"/>
    <lineage>
        <taxon>Bacteria</taxon>
        <taxon>Pseudomonadati</taxon>
        <taxon>Pseudomonadota</taxon>
        <taxon>Gammaproteobacteria</taxon>
        <taxon>Enterobacterales</taxon>
        <taxon>Yersiniaceae</taxon>
        <taxon>Rahnella</taxon>
    </lineage>
</organism>
<name>A0ABS0E0U5_9GAMM</name>
<dbReference type="EMBL" id="JADOBI010000002">
    <property type="protein sequence ID" value="MBF7978707.1"/>
    <property type="molecule type" value="Genomic_DNA"/>
</dbReference>
<accession>A0ABS0E0U5</accession>
<gene>
    <name evidence="1" type="ORF">IV433_04705</name>
</gene>
<dbReference type="RefSeq" id="WP_195813226.1">
    <property type="nucleotide sequence ID" value="NZ_JADOBI010000002.1"/>
</dbReference>
<keyword evidence="1" id="KW-0547">Nucleotide-binding</keyword>
<protein>
    <submittedName>
        <fullName evidence="1">ATP-binding protein</fullName>
    </submittedName>
</protein>
<dbReference type="Proteomes" id="UP000636811">
    <property type="component" value="Unassembled WGS sequence"/>
</dbReference>
<sequence length="328" mass="37733">MYLSSFSMTEPEGRVYMYAPCWLNVWESHMYNRSLKSTRSNGWGFKRFGTSSDIYASEMIRTPHYTNYIVAMEEVSEAALHNLSAKERMLLMKSRTAFIYADSWGESSSFENISSALHQAMIDTLPKNLIKKFSVKDFSCKIRGEKQSLVQAMRLAQDYLDWDIFDFVVICAAYRAVPVLVFSEEDLPVNKKEKTQEQDIKINLSVERVGCFIFSQRESALEINTGQYVLHNKDRESGDILSGADNDIDLMCFSGLRRNRLWREAFSENKRNTQKISLPELYGGSGCLMPALSWIYLQQHLVAGGKMRTVVPDNFGGYHYFDTRYQGN</sequence>